<name>A0A813JC52_POLGL</name>
<keyword evidence="2" id="KW-1133">Transmembrane helix</keyword>
<feature type="compositionally biased region" description="Basic and acidic residues" evidence="1">
    <location>
        <begin position="316"/>
        <end position="341"/>
    </location>
</feature>
<dbReference type="Proteomes" id="UP000626109">
    <property type="component" value="Unassembled WGS sequence"/>
</dbReference>
<organism evidence="3 4">
    <name type="scientific">Polarella glacialis</name>
    <name type="common">Dinoflagellate</name>
    <dbReference type="NCBI Taxonomy" id="89957"/>
    <lineage>
        <taxon>Eukaryota</taxon>
        <taxon>Sar</taxon>
        <taxon>Alveolata</taxon>
        <taxon>Dinophyceae</taxon>
        <taxon>Suessiales</taxon>
        <taxon>Suessiaceae</taxon>
        <taxon>Polarella</taxon>
    </lineage>
</organism>
<proteinExistence type="predicted"/>
<gene>
    <name evidence="3" type="ORF">PGLA2088_LOCUS19276</name>
</gene>
<keyword evidence="2" id="KW-0472">Membrane</keyword>
<evidence type="ECO:0000313" key="3">
    <source>
        <dbReference type="EMBL" id="CAE8675178.1"/>
    </source>
</evidence>
<keyword evidence="2" id="KW-0812">Transmembrane</keyword>
<sequence>MPPKKIEKMSTQVLLATSGLGEYFRYFEKSGHKMFDANSHASDLLVEKIILETESRCCITFHSDVRVKIWKAFRYQWFRGPGHSLPFIERTEVPDIMLPPKDWVDNDSKVKFNDLESDRQRQVVRKTKQTAPGESGSALQTYQFEVYKRDIDILYEYKDLERCVQEWEKRNPRAMVQEDYREEVIRLRLKNVIDFSNSNISVRKGKTAALQQSANIVFGVQLLTGAACFIMMFIAYTQYSAAPPELFMSFFISSKQVISSVSFFIAMMVANVVRARLKGDPLIRQLRKTVLNCERLMERISDFRIATESLRLSRGEMKASKQQNVDRRKAIEQDKDKEAKAGRKVRQRSGGKRKKKQDPTLALWCPDAGVLDAKEIT</sequence>
<feature type="region of interest" description="Disordered" evidence="1">
    <location>
        <begin position="316"/>
        <end position="360"/>
    </location>
</feature>
<feature type="compositionally biased region" description="Basic residues" evidence="1">
    <location>
        <begin position="342"/>
        <end position="356"/>
    </location>
</feature>
<reference evidence="3" key="1">
    <citation type="submission" date="2021-02" db="EMBL/GenBank/DDBJ databases">
        <authorList>
            <person name="Dougan E. K."/>
            <person name="Rhodes N."/>
            <person name="Thang M."/>
            <person name="Chan C."/>
        </authorList>
    </citation>
    <scope>NUCLEOTIDE SEQUENCE</scope>
</reference>
<dbReference type="AlphaFoldDB" id="A0A813JC52"/>
<feature type="transmembrane region" description="Helical" evidence="2">
    <location>
        <begin position="213"/>
        <end position="237"/>
    </location>
</feature>
<evidence type="ECO:0000256" key="1">
    <source>
        <dbReference type="SAM" id="MobiDB-lite"/>
    </source>
</evidence>
<evidence type="ECO:0000256" key="2">
    <source>
        <dbReference type="SAM" id="Phobius"/>
    </source>
</evidence>
<accession>A0A813JC52</accession>
<feature type="transmembrane region" description="Helical" evidence="2">
    <location>
        <begin position="257"/>
        <end position="277"/>
    </location>
</feature>
<evidence type="ECO:0000313" key="4">
    <source>
        <dbReference type="Proteomes" id="UP000626109"/>
    </source>
</evidence>
<dbReference type="EMBL" id="CAJNNW010024996">
    <property type="protein sequence ID" value="CAE8675178.1"/>
    <property type="molecule type" value="Genomic_DNA"/>
</dbReference>
<comment type="caution">
    <text evidence="3">The sequence shown here is derived from an EMBL/GenBank/DDBJ whole genome shotgun (WGS) entry which is preliminary data.</text>
</comment>
<feature type="non-terminal residue" evidence="3">
    <location>
        <position position="377"/>
    </location>
</feature>
<protein>
    <submittedName>
        <fullName evidence="3">Uncharacterized protein</fullName>
    </submittedName>
</protein>